<sequence length="391" mass="44882">MLISFLQALREAGLRVSVTEFLTLLEALQARVTPGSVEDFYFLARACLVKDETRFDRFDQVFSAWFSGVEDIASALGADIPEEWLRRQAELSLSEAEKAELEGMGWDELMRTLRERLAEQSERHQGGNKWIGTAGRSPYGAWGYNPEGVRIGQDRSRHRRAVKVWDQRTFRNLDGDQALESRNLKLALRRLRRFAREGAGEELDLDDTIHATARRGGQLDLRMVPERHNAARVLVFFDIGGSMDDHVAICEALFSAARSEFKHLTYYYFHNCPYETLWRDATRRHADAVPTHEVLHTFDPDYRVIIVGDAAMSPYEVKLPGAGVEHWNEESGETWLRRIVDTFPHLVWLNPEPSRFWDATQSNTMIREVIGERMYPLTPDGLEAAMQALNR</sequence>
<dbReference type="InterPro" id="IPR008912">
    <property type="entry name" value="Uncharacterised_CoxE"/>
</dbReference>
<proteinExistence type="predicted"/>
<gene>
    <name evidence="1" type="ORF">KBTEX_00975</name>
</gene>
<dbReference type="PANTHER" id="PTHR39338">
    <property type="entry name" value="BLL5662 PROTEIN-RELATED"/>
    <property type="match status" value="1"/>
</dbReference>
<organism evidence="1">
    <name type="scientific">uncultured organism</name>
    <dbReference type="NCBI Taxonomy" id="155900"/>
    <lineage>
        <taxon>unclassified sequences</taxon>
        <taxon>environmental samples</taxon>
    </lineage>
</organism>
<reference evidence="1" key="1">
    <citation type="submission" date="2019-06" db="EMBL/GenBank/DDBJ databases">
        <authorList>
            <person name="Murdoch R.W."/>
            <person name="Fathepure B."/>
        </authorList>
    </citation>
    <scope>NUCLEOTIDE SEQUENCE</scope>
</reference>
<dbReference type="AlphaFoldDB" id="A0A5B8RD81"/>
<name>A0A5B8RD81_9ZZZZ</name>
<evidence type="ECO:0008006" key="2">
    <source>
        <dbReference type="Google" id="ProtNLM"/>
    </source>
</evidence>
<evidence type="ECO:0000313" key="1">
    <source>
        <dbReference type="EMBL" id="QEA04667.1"/>
    </source>
</evidence>
<accession>A0A5B8RD81</accession>
<dbReference type="EMBL" id="MN079087">
    <property type="protein sequence ID" value="QEA04667.1"/>
    <property type="molecule type" value="Genomic_DNA"/>
</dbReference>
<protein>
    <recommendedName>
        <fullName evidence="2">VWA domain containing CoxE-like protein</fullName>
    </recommendedName>
</protein>
<dbReference type="PANTHER" id="PTHR39338:SF7">
    <property type="entry name" value="BLL6692 PROTEIN"/>
    <property type="match status" value="1"/>
</dbReference>
<dbReference type="Pfam" id="PF05762">
    <property type="entry name" value="VWA_CoxE"/>
    <property type="match status" value="1"/>
</dbReference>